<organism evidence="1 2">
    <name type="scientific">Trichlorobacter ammonificans</name>
    <dbReference type="NCBI Taxonomy" id="2916410"/>
    <lineage>
        <taxon>Bacteria</taxon>
        <taxon>Pseudomonadati</taxon>
        <taxon>Thermodesulfobacteriota</taxon>
        <taxon>Desulfuromonadia</taxon>
        <taxon>Geobacterales</taxon>
        <taxon>Geobacteraceae</taxon>
        <taxon>Trichlorobacter</taxon>
    </lineage>
</organism>
<dbReference type="RefSeq" id="WP_305731058.1">
    <property type="nucleotide sequence ID" value="NZ_OW150024.1"/>
</dbReference>
<keyword evidence="2" id="KW-1185">Reference proteome</keyword>
<dbReference type="Proteomes" id="UP001295463">
    <property type="component" value="Chromosome"/>
</dbReference>
<protein>
    <recommendedName>
        <fullName evidence="3">YkgJ family cysteine cluster protein</fullName>
    </recommendedName>
</protein>
<accession>A0ABM9D4B8</accession>
<evidence type="ECO:0000313" key="1">
    <source>
        <dbReference type="EMBL" id="CAH2030094.1"/>
    </source>
</evidence>
<name>A0ABM9D4B8_9BACT</name>
<gene>
    <name evidence="1" type="ORF">GEAMG1_0272</name>
</gene>
<sequence length="163" mass="18567">MNSMPEHTATRVVREIERLKRRVVWAERAGKEPERQIAFLYRAADRFGSRLFAQSFCRTEAGGSGCATGSCCCCRPDVFAWERTILDLLPQQRDNNGFCPFFNQVRRNCGIYGMRPFACRIYYNVAASRHSCRNPAEVMLGLFAFLKPHLERIIGPYQGGYGG</sequence>
<proteinExistence type="predicted"/>
<dbReference type="EMBL" id="OW150024">
    <property type="protein sequence ID" value="CAH2030094.1"/>
    <property type="molecule type" value="Genomic_DNA"/>
</dbReference>
<reference evidence="1 2" key="1">
    <citation type="submission" date="2022-03" db="EMBL/GenBank/DDBJ databases">
        <authorList>
            <person name="Koch H."/>
        </authorList>
    </citation>
    <scope>NUCLEOTIDE SEQUENCE [LARGE SCALE GENOMIC DNA]</scope>
    <source>
        <strain evidence="1 2">G1</strain>
    </source>
</reference>
<evidence type="ECO:0000313" key="2">
    <source>
        <dbReference type="Proteomes" id="UP001295463"/>
    </source>
</evidence>
<evidence type="ECO:0008006" key="3">
    <source>
        <dbReference type="Google" id="ProtNLM"/>
    </source>
</evidence>